<evidence type="ECO:0000256" key="3">
    <source>
        <dbReference type="ARBA" id="ARBA00022898"/>
    </source>
</evidence>
<dbReference type="Proteomes" id="UP001356080">
    <property type="component" value="Unassembled WGS sequence"/>
</dbReference>
<evidence type="ECO:0000313" key="9">
    <source>
        <dbReference type="Proteomes" id="UP000234237"/>
    </source>
</evidence>
<reference evidence="8 10" key="3">
    <citation type="submission" date="2024-01" db="EMBL/GenBank/DDBJ databases">
        <title>Survival strategy associated with biotechnological potential of Virgibacillus dokdonensis T4.6 isolated from salt-fermented shrimp paste.</title>
        <authorList>
            <person name="Doan T.V."/>
            <person name="Quach N.T."/>
            <person name="Phi Q.-T."/>
        </authorList>
    </citation>
    <scope>NUCLEOTIDE SEQUENCE [LARGE SCALE GENOMIC DNA]</scope>
    <source>
        <strain evidence="8 10">T4.6</strain>
    </source>
</reference>
<reference evidence="7" key="1">
    <citation type="submission" date="2016-11" db="EMBL/GenBank/DDBJ databases">
        <title>Complete genome sequence of Virgibacillus dokdonensis 21D, a halophilic bacterium isolated from the deep hypersaline anoxic basin Discovery in the Mediterranean Sea.</title>
        <authorList>
            <person name="Zeaiter Z."/>
            <person name="Booth J.M."/>
            <person name="Prosdocimi E.M."/>
            <person name="Mapelli F."/>
            <person name="Fusi M."/>
            <person name="Daffonchio D."/>
            <person name="Borin S."/>
            <person name="Crotti E."/>
        </authorList>
    </citation>
    <scope>NUCLEOTIDE SEQUENCE</scope>
    <source>
        <strain evidence="7">21D</strain>
    </source>
</reference>
<evidence type="ECO:0000256" key="1">
    <source>
        <dbReference type="ARBA" id="ARBA00001933"/>
    </source>
</evidence>
<dbReference type="InterPro" id="IPR051798">
    <property type="entry name" value="Class-II_PLP-Dep_Aminotrans"/>
</dbReference>
<dbReference type="InterPro" id="IPR004839">
    <property type="entry name" value="Aminotransferase_I/II_large"/>
</dbReference>
<evidence type="ECO:0000313" key="10">
    <source>
        <dbReference type="Proteomes" id="UP001356080"/>
    </source>
</evidence>
<dbReference type="Gene3D" id="3.90.1150.10">
    <property type="entry name" value="Aspartate Aminotransferase, domain 1"/>
    <property type="match status" value="1"/>
</dbReference>
<evidence type="ECO:0000256" key="4">
    <source>
        <dbReference type="ARBA" id="ARBA00023239"/>
    </source>
</evidence>
<keyword evidence="3" id="KW-0663">Pyridoxal phosphate</keyword>
<accession>A0A2K9IUZ7</accession>
<protein>
    <recommendedName>
        <fullName evidence="2">cysteine-S-conjugate beta-lyase</fullName>
        <ecNumber evidence="2">4.4.1.13</ecNumber>
    </recommendedName>
</protein>
<dbReference type="InterPro" id="IPR015424">
    <property type="entry name" value="PyrdxlP-dep_Trfase"/>
</dbReference>
<dbReference type="SUPFAM" id="SSF53383">
    <property type="entry name" value="PLP-dependent transferases"/>
    <property type="match status" value="1"/>
</dbReference>
<dbReference type="PANTHER" id="PTHR43525:SF1">
    <property type="entry name" value="PROTEIN MALY"/>
    <property type="match status" value="1"/>
</dbReference>
<dbReference type="CDD" id="cd00609">
    <property type="entry name" value="AAT_like"/>
    <property type="match status" value="1"/>
</dbReference>
<gene>
    <name evidence="7" type="primary">patB_1</name>
    <name evidence="7" type="ORF">A21D_00479</name>
    <name evidence="8" type="ORF">V2W34_10305</name>
</gene>
<dbReference type="EC" id="4.4.1.13" evidence="2"/>
<dbReference type="PANTHER" id="PTHR43525">
    <property type="entry name" value="PROTEIN MALY"/>
    <property type="match status" value="1"/>
</dbReference>
<keyword evidence="4 7" id="KW-0456">Lyase</keyword>
<organism evidence="7 9">
    <name type="scientific">Virgibacillus dokdonensis</name>
    <dbReference type="NCBI Taxonomy" id="302167"/>
    <lineage>
        <taxon>Bacteria</taxon>
        <taxon>Bacillati</taxon>
        <taxon>Bacillota</taxon>
        <taxon>Bacilli</taxon>
        <taxon>Bacillales</taxon>
        <taxon>Bacillaceae</taxon>
        <taxon>Virgibacillus</taxon>
    </lineage>
</organism>
<keyword evidence="10" id="KW-1185">Reference proteome</keyword>
<dbReference type="GO" id="GO:0047804">
    <property type="term" value="F:cysteine-S-conjugate beta-lyase activity"/>
    <property type="evidence" value="ECO:0007669"/>
    <property type="project" value="UniProtKB-EC"/>
</dbReference>
<reference evidence="9" key="2">
    <citation type="submission" date="2016-11" db="EMBL/GenBank/DDBJ databases">
        <title>Complete genome sequence of Virgibacillus pantothenticus 21D, a halophilic bacterium isolated from the deep hypersaline anoxic basin Discovery in the Mediterranean Sea.</title>
        <authorList>
            <person name="Zeaiter Z."/>
            <person name="Booth J.M."/>
            <person name="Prosdocimi E.M."/>
            <person name="Mapelli F."/>
            <person name="Fusi M."/>
            <person name="Daffonchio D."/>
            <person name="Borin S."/>
            <person name="Crotti E."/>
        </authorList>
    </citation>
    <scope>NUCLEOTIDE SEQUENCE [LARGE SCALE GENOMIC DNA]</scope>
    <source>
        <strain evidence="9">21D</strain>
    </source>
</reference>
<dbReference type="InterPro" id="IPR027619">
    <property type="entry name" value="C-S_lyase_PatB-like"/>
</dbReference>
<evidence type="ECO:0000256" key="5">
    <source>
        <dbReference type="ARBA" id="ARBA00037974"/>
    </source>
</evidence>
<name>A0A2K9IUZ7_9BACI</name>
<comment type="similarity">
    <text evidence="5">Belongs to the class-II pyridoxal-phosphate-dependent aminotransferase family. MalY/PatB cystathionine beta-lyase subfamily.</text>
</comment>
<dbReference type="NCBIfam" id="TIGR04350">
    <property type="entry name" value="C_S_lyase_PatB"/>
    <property type="match status" value="1"/>
</dbReference>
<comment type="cofactor">
    <cofactor evidence="1">
        <name>pyridoxal 5'-phosphate</name>
        <dbReference type="ChEBI" id="CHEBI:597326"/>
    </cofactor>
</comment>
<dbReference type="GO" id="GO:0030170">
    <property type="term" value="F:pyridoxal phosphate binding"/>
    <property type="evidence" value="ECO:0007669"/>
    <property type="project" value="InterPro"/>
</dbReference>
<dbReference type="EMBL" id="JAZHPM010000016">
    <property type="protein sequence ID" value="MEF2292394.1"/>
    <property type="molecule type" value="Genomic_DNA"/>
</dbReference>
<evidence type="ECO:0000313" key="7">
    <source>
        <dbReference type="EMBL" id="AUJ23592.1"/>
    </source>
</evidence>
<dbReference type="AlphaFoldDB" id="A0A2K9IUZ7"/>
<dbReference type="InterPro" id="IPR015422">
    <property type="entry name" value="PyrdxlP-dep_Trfase_small"/>
</dbReference>
<dbReference type="KEGG" id="vpn:A21D_00479"/>
<dbReference type="RefSeq" id="WP_101932548.1">
    <property type="nucleotide sequence ID" value="NZ_CP018622.1"/>
</dbReference>
<evidence type="ECO:0000313" key="8">
    <source>
        <dbReference type="EMBL" id="MEF2292394.1"/>
    </source>
</evidence>
<evidence type="ECO:0000259" key="6">
    <source>
        <dbReference type="Pfam" id="PF00155"/>
    </source>
</evidence>
<dbReference type="EMBL" id="CP018622">
    <property type="protein sequence ID" value="AUJ23592.1"/>
    <property type="molecule type" value="Genomic_DNA"/>
</dbReference>
<feature type="domain" description="Aminotransferase class I/classII large" evidence="6">
    <location>
        <begin position="30"/>
        <end position="384"/>
    </location>
</feature>
<proteinExistence type="inferred from homology"/>
<evidence type="ECO:0000256" key="2">
    <source>
        <dbReference type="ARBA" id="ARBA00012224"/>
    </source>
</evidence>
<dbReference type="Proteomes" id="UP000234237">
    <property type="component" value="Chromosome"/>
</dbReference>
<dbReference type="Gene3D" id="3.40.640.10">
    <property type="entry name" value="Type I PLP-dependent aspartate aminotransferase-like (Major domain)"/>
    <property type="match status" value="1"/>
</dbReference>
<dbReference type="InterPro" id="IPR015421">
    <property type="entry name" value="PyrdxlP-dep_Trfase_major"/>
</dbReference>
<dbReference type="Pfam" id="PF00155">
    <property type="entry name" value="Aminotran_1_2"/>
    <property type="match status" value="1"/>
</dbReference>
<sequence>MKKQFDRIIKRRGTYCTQWDYTVDRFGEKDILPFSISDMDFQSPFEIRKRLTDWTEHGIFGYTRWNNDDYKNAILTWYKKRHNTSIHSEWIVYSPSVIYSISQLIALLTDKGDAIVMQTPAYDAFFKTIALSNRRLLKNSLIYKNGYYVINWIDLEEKLAKSKAKLLLLCNPHNPTGRVWRKEELIKIVALCNYYGVKIISDDIHMDIIYGKNKYIPIVNVASELDNVFICTSSSKTFNTPSLGGSYIIIPDHKVRDKYLSLMKNRDGVGSASVFGMIALMEGYNHAAYWVDSLREYLYENMEIVYDFIKKEIPSLQFTIPQSTYLAWIDASQLNMSSTVVQEYLVQVGKVGIMSGDVYGAKGNFLRMNVGCPKEKLYNGLDRLKISVNRLL</sequence>